<dbReference type="PANTHER" id="PTHR31149">
    <property type="entry name" value="EXPRESSED PROTEIN"/>
    <property type="match status" value="1"/>
</dbReference>
<accession>A0A453NBU2</accession>
<dbReference type="Gramene" id="AET6Gv20310900.26">
    <property type="protein sequence ID" value="AET6Gv20310900.26"/>
    <property type="gene ID" value="AET6Gv20310900"/>
</dbReference>
<dbReference type="Gramene" id="AET6Gv20310900.4">
    <property type="protein sequence ID" value="AET6Gv20310900.4"/>
    <property type="gene ID" value="AET6Gv20310900"/>
</dbReference>
<dbReference type="EnsemblPlants" id="AET6Gv20310900.26">
    <property type="protein sequence ID" value="AET6Gv20310900.26"/>
    <property type="gene ID" value="AET6Gv20310900"/>
</dbReference>
<dbReference type="AlphaFoldDB" id="A0A453NBU2"/>
<protein>
    <submittedName>
        <fullName evidence="1">Uncharacterized protein</fullName>
    </submittedName>
</protein>
<reference evidence="2" key="1">
    <citation type="journal article" date="2014" name="Science">
        <title>Ancient hybridizations among the ancestral genomes of bread wheat.</title>
        <authorList>
            <consortium name="International Wheat Genome Sequencing Consortium,"/>
            <person name="Marcussen T."/>
            <person name="Sandve S.R."/>
            <person name="Heier L."/>
            <person name="Spannagl M."/>
            <person name="Pfeifer M."/>
            <person name="Jakobsen K.S."/>
            <person name="Wulff B.B."/>
            <person name="Steuernagel B."/>
            <person name="Mayer K.F."/>
            <person name="Olsen O.A."/>
        </authorList>
    </citation>
    <scope>NUCLEOTIDE SEQUENCE [LARGE SCALE GENOMIC DNA]</scope>
    <source>
        <strain evidence="2">cv. AL8/78</strain>
    </source>
</reference>
<proteinExistence type="predicted"/>
<reference evidence="1" key="5">
    <citation type="journal article" date="2021" name="G3 (Bethesda)">
        <title>Aegilops tauschii genome assembly Aet v5.0 features greater sequence contiguity and improved annotation.</title>
        <authorList>
            <person name="Wang L."/>
            <person name="Zhu T."/>
            <person name="Rodriguez J.C."/>
            <person name="Deal K.R."/>
            <person name="Dubcovsky J."/>
            <person name="McGuire P.E."/>
            <person name="Lux T."/>
            <person name="Spannagl M."/>
            <person name="Mayer K.F.X."/>
            <person name="Baldrich P."/>
            <person name="Meyers B.C."/>
            <person name="Huo N."/>
            <person name="Gu Y.Q."/>
            <person name="Zhou H."/>
            <person name="Devos K.M."/>
            <person name="Bennetzen J.L."/>
            <person name="Unver T."/>
            <person name="Budak H."/>
            <person name="Gulick P.J."/>
            <person name="Galiba G."/>
            <person name="Kalapos B."/>
            <person name="Nelson D.R."/>
            <person name="Li P."/>
            <person name="You F.M."/>
            <person name="Luo M.C."/>
            <person name="Dvorak J."/>
        </authorList>
    </citation>
    <scope>NUCLEOTIDE SEQUENCE [LARGE SCALE GENOMIC DNA]</scope>
    <source>
        <strain evidence="1">cv. AL8/78</strain>
    </source>
</reference>
<reference evidence="1" key="4">
    <citation type="submission" date="2019-03" db="UniProtKB">
        <authorList>
            <consortium name="EnsemblPlants"/>
        </authorList>
    </citation>
    <scope>IDENTIFICATION</scope>
</reference>
<organism evidence="1 2">
    <name type="scientific">Aegilops tauschii subsp. strangulata</name>
    <name type="common">Goatgrass</name>
    <dbReference type="NCBI Taxonomy" id="200361"/>
    <lineage>
        <taxon>Eukaryota</taxon>
        <taxon>Viridiplantae</taxon>
        <taxon>Streptophyta</taxon>
        <taxon>Embryophyta</taxon>
        <taxon>Tracheophyta</taxon>
        <taxon>Spermatophyta</taxon>
        <taxon>Magnoliopsida</taxon>
        <taxon>Liliopsida</taxon>
        <taxon>Poales</taxon>
        <taxon>Poaceae</taxon>
        <taxon>BOP clade</taxon>
        <taxon>Pooideae</taxon>
        <taxon>Triticodae</taxon>
        <taxon>Triticeae</taxon>
        <taxon>Triticinae</taxon>
        <taxon>Aegilops</taxon>
    </lineage>
</organism>
<dbReference type="Proteomes" id="UP000015105">
    <property type="component" value="Chromosome 6D"/>
</dbReference>
<evidence type="ECO:0000313" key="2">
    <source>
        <dbReference type="Proteomes" id="UP000015105"/>
    </source>
</evidence>
<dbReference type="EnsemblPlants" id="AET6Gv20310900.4">
    <property type="protein sequence ID" value="AET6Gv20310900.4"/>
    <property type="gene ID" value="AET6Gv20310900"/>
</dbReference>
<dbReference type="GO" id="GO:0005886">
    <property type="term" value="C:plasma membrane"/>
    <property type="evidence" value="ECO:0007669"/>
    <property type="project" value="TreeGrafter"/>
</dbReference>
<name>A0A453NBU2_AEGTS</name>
<keyword evidence="2" id="KW-1185">Reference proteome</keyword>
<evidence type="ECO:0000313" key="1">
    <source>
        <dbReference type="EnsemblPlants" id="AET6Gv20310900.26"/>
    </source>
</evidence>
<reference evidence="1" key="3">
    <citation type="journal article" date="2017" name="Nature">
        <title>Genome sequence of the progenitor of the wheat D genome Aegilops tauschii.</title>
        <authorList>
            <person name="Luo M.C."/>
            <person name="Gu Y.Q."/>
            <person name="Puiu D."/>
            <person name="Wang H."/>
            <person name="Twardziok S.O."/>
            <person name="Deal K.R."/>
            <person name="Huo N."/>
            <person name="Zhu T."/>
            <person name="Wang L."/>
            <person name="Wang Y."/>
            <person name="McGuire P.E."/>
            <person name="Liu S."/>
            <person name="Long H."/>
            <person name="Ramasamy R.K."/>
            <person name="Rodriguez J.C."/>
            <person name="Van S.L."/>
            <person name="Yuan L."/>
            <person name="Wang Z."/>
            <person name="Xia Z."/>
            <person name="Xiao L."/>
            <person name="Anderson O.D."/>
            <person name="Ouyang S."/>
            <person name="Liang Y."/>
            <person name="Zimin A.V."/>
            <person name="Pertea G."/>
            <person name="Qi P."/>
            <person name="Bennetzen J.L."/>
            <person name="Dai X."/>
            <person name="Dawson M.W."/>
            <person name="Muller H.G."/>
            <person name="Kugler K."/>
            <person name="Rivarola-Duarte L."/>
            <person name="Spannagl M."/>
            <person name="Mayer K.F.X."/>
            <person name="Lu F.H."/>
            <person name="Bevan M.W."/>
            <person name="Leroy P."/>
            <person name="Li P."/>
            <person name="You F.M."/>
            <person name="Sun Q."/>
            <person name="Liu Z."/>
            <person name="Lyons E."/>
            <person name="Wicker T."/>
            <person name="Salzberg S.L."/>
            <person name="Devos K.M."/>
            <person name="Dvorak J."/>
        </authorList>
    </citation>
    <scope>NUCLEOTIDE SEQUENCE [LARGE SCALE GENOMIC DNA]</scope>
    <source>
        <strain evidence="1">cv. AL8/78</strain>
    </source>
</reference>
<dbReference type="PANTHER" id="PTHR31149:SF10">
    <property type="entry name" value="OS05G0100900 PROTEIN"/>
    <property type="match status" value="1"/>
</dbReference>
<reference evidence="2" key="2">
    <citation type="journal article" date="2017" name="Nat. Plants">
        <title>The Aegilops tauschii genome reveals multiple impacts of transposons.</title>
        <authorList>
            <person name="Zhao G."/>
            <person name="Zou C."/>
            <person name="Li K."/>
            <person name="Wang K."/>
            <person name="Li T."/>
            <person name="Gao L."/>
            <person name="Zhang X."/>
            <person name="Wang H."/>
            <person name="Yang Z."/>
            <person name="Liu X."/>
            <person name="Jiang W."/>
            <person name="Mao L."/>
            <person name="Kong X."/>
            <person name="Jiao Y."/>
            <person name="Jia J."/>
        </authorList>
    </citation>
    <scope>NUCLEOTIDE SEQUENCE [LARGE SCALE GENOMIC DNA]</scope>
    <source>
        <strain evidence="2">cv. AL8/78</strain>
    </source>
</reference>
<sequence>MHPQNLTGLSWSDVLYFEATILNEKHIMEKRIAYMRMAFDQQQQDLVDVASKSLAYRQDIIPTCQGIVFSLLILTSLHNIGCQPVLLTLKHHRSVICTN</sequence>